<evidence type="ECO:0000256" key="1">
    <source>
        <dbReference type="SAM" id="Coils"/>
    </source>
</evidence>
<proteinExistence type="predicted"/>
<gene>
    <name evidence="3" type="ORF">ASPBRDRAFT_72277</name>
</gene>
<accession>A0A1L9UXM4</accession>
<organism evidence="3 4">
    <name type="scientific">Aspergillus brasiliensis (strain CBS 101740 / IMI 381727 / IBT 21946)</name>
    <dbReference type="NCBI Taxonomy" id="767769"/>
    <lineage>
        <taxon>Eukaryota</taxon>
        <taxon>Fungi</taxon>
        <taxon>Dikarya</taxon>
        <taxon>Ascomycota</taxon>
        <taxon>Pezizomycotina</taxon>
        <taxon>Eurotiomycetes</taxon>
        <taxon>Eurotiomycetidae</taxon>
        <taxon>Eurotiales</taxon>
        <taxon>Aspergillaceae</taxon>
        <taxon>Aspergillus</taxon>
        <taxon>Aspergillus subgen. Circumdati</taxon>
    </lineage>
</organism>
<dbReference type="Proteomes" id="UP000184499">
    <property type="component" value="Unassembled WGS sequence"/>
</dbReference>
<feature type="region of interest" description="Disordered" evidence="2">
    <location>
        <begin position="26"/>
        <end position="52"/>
    </location>
</feature>
<feature type="coiled-coil region" evidence="1">
    <location>
        <begin position="192"/>
        <end position="219"/>
    </location>
</feature>
<dbReference type="OrthoDB" id="3553547at2759"/>
<dbReference type="EMBL" id="KV878680">
    <property type="protein sequence ID" value="OJJ76289.1"/>
    <property type="molecule type" value="Genomic_DNA"/>
</dbReference>
<feature type="region of interest" description="Disordered" evidence="2">
    <location>
        <begin position="499"/>
        <end position="519"/>
    </location>
</feature>
<dbReference type="RefSeq" id="XP_067483536.1">
    <property type="nucleotide sequence ID" value="XM_067629161.1"/>
</dbReference>
<name>A0A1L9UXM4_ASPBC</name>
<feature type="compositionally biased region" description="Low complexity" evidence="2">
    <location>
        <begin position="268"/>
        <end position="279"/>
    </location>
</feature>
<evidence type="ECO:0000313" key="3">
    <source>
        <dbReference type="EMBL" id="OJJ76289.1"/>
    </source>
</evidence>
<keyword evidence="4" id="KW-1185">Reference proteome</keyword>
<reference evidence="4" key="1">
    <citation type="journal article" date="2017" name="Genome Biol.">
        <title>Comparative genomics reveals high biological diversity and specific adaptations in the industrially and medically important fungal genus Aspergillus.</title>
        <authorList>
            <person name="de Vries R.P."/>
            <person name="Riley R."/>
            <person name="Wiebenga A."/>
            <person name="Aguilar-Osorio G."/>
            <person name="Amillis S."/>
            <person name="Uchima C.A."/>
            <person name="Anderluh G."/>
            <person name="Asadollahi M."/>
            <person name="Askin M."/>
            <person name="Barry K."/>
            <person name="Battaglia E."/>
            <person name="Bayram O."/>
            <person name="Benocci T."/>
            <person name="Braus-Stromeyer S.A."/>
            <person name="Caldana C."/>
            <person name="Canovas D."/>
            <person name="Cerqueira G.C."/>
            <person name="Chen F."/>
            <person name="Chen W."/>
            <person name="Choi C."/>
            <person name="Clum A."/>
            <person name="Dos Santos R.A."/>
            <person name="Damasio A.R."/>
            <person name="Diallinas G."/>
            <person name="Emri T."/>
            <person name="Fekete E."/>
            <person name="Flipphi M."/>
            <person name="Freyberg S."/>
            <person name="Gallo A."/>
            <person name="Gournas C."/>
            <person name="Habgood R."/>
            <person name="Hainaut M."/>
            <person name="Harispe M.L."/>
            <person name="Henrissat B."/>
            <person name="Hilden K.S."/>
            <person name="Hope R."/>
            <person name="Hossain A."/>
            <person name="Karabika E."/>
            <person name="Karaffa L."/>
            <person name="Karanyi Z."/>
            <person name="Krasevec N."/>
            <person name="Kuo A."/>
            <person name="Kusch H."/>
            <person name="LaButti K."/>
            <person name="Lagendijk E.L."/>
            <person name="Lapidus A."/>
            <person name="Levasseur A."/>
            <person name="Lindquist E."/>
            <person name="Lipzen A."/>
            <person name="Logrieco A.F."/>
            <person name="MacCabe A."/>
            <person name="Maekelae M.R."/>
            <person name="Malavazi I."/>
            <person name="Melin P."/>
            <person name="Meyer V."/>
            <person name="Mielnichuk N."/>
            <person name="Miskei M."/>
            <person name="Molnar A.P."/>
            <person name="Mule G."/>
            <person name="Ngan C.Y."/>
            <person name="Orejas M."/>
            <person name="Orosz E."/>
            <person name="Ouedraogo J.P."/>
            <person name="Overkamp K.M."/>
            <person name="Park H.-S."/>
            <person name="Perrone G."/>
            <person name="Piumi F."/>
            <person name="Punt P.J."/>
            <person name="Ram A.F."/>
            <person name="Ramon A."/>
            <person name="Rauscher S."/>
            <person name="Record E."/>
            <person name="Riano-Pachon D.M."/>
            <person name="Robert V."/>
            <person name="Roehrig J."/>
            <person name="Ruller R."/>
            <person name="Salamov A."/>
            <person name="Salih N.S."/>
            <person name="Samson R.A."/>
            <person name="Sandor E."/>
            <person name="Sanguinetti M."/>
            <person name="Schuetze T."/>
            <person name="Sepcic K."/>
            <person name="Shelest E."/>
            <person name="Sherlock G."/>
            <person name="Sophianopoulou V."/>
            <person name="Squina F.M."/>
            <person name="Sun H."/>
            <person name="Susca A."/>
            <person name="Todd R.B."/>
            <person name="Tsang A."/>
            <person name="Unkles S.E."/>
            <person name="van de Wiele N."/>
            <person name="van Rossen-Uffink D."/>
            <person name="Oliveira J.V."/>
            <person name="Vesth T.C."/>
            <person name="Visser J."/>
            <person name="Yu J.-H."/>
            <person name="Zhou M."/>
            <person name="Andersen M.R."/>
            <person name="Archer D.B."/>
            <person name="Baker S.E."/>
            <person name="Benoit I."/>
            <person name="Brakhage A.A."/>
            <person name="Braus G.H."/>
            <person name="Fischer R."/>
            <person name="Frisvad J.C."/>
            <person name="Goldman G.H."/>
            <person name="Houbraken J."/>
            <person name="Oakley B."/>
            <person name="Pocsi I."/>
            <person name="Scazzocchio C."/>
            <person name="Seiboth B."/>
            <person name="vanKuyk P.A."/>
            <person name="Wortman J."/>
            <person name="Dyer P.S."/>
            <person name="Grigoriev I.V."/>
        </authorList>
    </citation>
    <scope>NUCLEOTIDE SEQUENCE [LARGE SCALE GENOMIC DNA]</scope>
    <source>
        <strain evidence="4">CBS 101740 / IMI 381727 / IBT 21946</strain>
    </source>
</reference>
<dbReference type="GeneID" id="93581648"/>
<evidence type="ECO:0000256" key="2">
    <source>
        <dbReference type="SAM" id="MobiDB-lite"/>
    </source>
</evidence>
<dbReference type="OMA" id="HLTHEYI"/>
<dbReference type="VEuPathDB" id="FungiDB:ASPBRDRAFT_72277"/>
<feature type="compositionally biased region" description="Polar residues" evidence="2">
    <location>
        <begin position="243"/>
        <end position="253"/>
    </location>
</feature>
<feature type="region of interest" description="Disordered" evidence="2">
    <location>
        <begin position="226"/>
        <end position="304"/>
    </location>
</feature>
<sequence length="519" mass="59071">MPPRSISTVGFSDGDKHDCSNIEVCNHPNHPQGFPPNRSFDQISEHASGQPPRLTEKALTGNVNNCLRRVVSNSESISHRKGAQMTPKTVNDANCLPKKSHWEHHIPPAGNIDMAEAYIAQRECYEQQKLIASDRLKVRKLRALMWEQREEETVLRDSIRRHLSAITCCTCQTTAELIEKDYAALRSIAHYYLDLEYQLDQSEDGLEELEQELTRSAARLSRLFHPVDNGEPQGVRTERRAARSTSHFRSFDTQLAPLTIPERKKDSQQQPQRFSSQVQESALFGAERNQGPVSQRRSRSVSPHHIISQAWDKAEARPRYDVADFESDLNEIARSVLGSPSGAACSLGMRSRSADDLVKDPFKLAFHEKSSPFEQDDFSGPGPPFQRRRFVDNWILHQVRTSSLESARLRSQPEWETLRTQGLTDKQISQLALERWHSDSTGAVVSSGPTIKPSRRSEQASTVIWRGTCRSFNRRKRTRSMAFTERPLLRRMSRYDSAWRGFGPEDESSQPADLVKEND</sequence>
<dbReference type="AlphaFoldDB" id="A0A1L9UXM4"/>
<dbReference type="STRING" id="767769.A0A1L9UXM4"/>
<keyword evidence="1" id="KW-0175">Coiled coil</keyword>
<protein>
    <submittedName>
        <fullName evidence="3">Uncharacterized protein</fullName>
    </submittedName>
</protein>
<evidence type="ECO:0000313" key="4">
    <source>
        <dbReference type="Proteomes" id="UP000184499"/>
    </source>
</evidence>